<dbReference type="PANTHER" id="PTHR47182">
    <property type="entry name" value="CELL WALL ALPHA-1,3-GLUCAN SYNTHASE AGS1-RELATED"/>
    <property type="match status" value="1"/>
</dbReference>
<proteinExistence type="predicted"/>
<protein>
    <recommendedName>
        <fullName evidence="2">Cell wall alpha-1,3-glucan synthase Mok11-14/Ags1-like transmembrane domain-containing protein</fullName>
    </recommendedName>
</protein>
<dbReference type="Proteomes" id="UP001271007">
    <property type="component" value="Unassembled WGS sequence"/>
</dbReference>
<keyword evidence="1" id="KW-0472">Membrane</keyword>
<evidence type="ECO:0000259" key="2">
    <source>
        <dbReference type="Pfam" id="PF26127"/>
    </source>
</evidence>
<dbReference type="InterPro" id="IPR058655">
    <property type="entry name" value="Mok11-14/Ags1-like"/>
</dbReference>
<sequence length="323" mass="35023">MSARYVTSIPFAFYGLAFLLVGFPPFIAAGGGRDWARNIATGLYATASASSSLYFALNFGDEGGAPIKSWVYRASIVQGIQQIYVVALFYWGHALARATAAGQTAQSSIANRPILAAIACSIGAVLLAIGLLLFTSLPPYYHQQPGKIPNFYRSLLRRKLILWMFISVILQNYFLSAPYGRSWAYLWSSVHAPTWAFALLAVLFFVGVWIAMLLIFAKLSKAHSWILPIFAFGLLAPRWAQTWWGVSSYGLSLPWMIGGPVGSALAGRGLWLWLGVLDSVQGVGIGMPLLQTLTRIHVAVVLTASQLLGATTTLIAKGSRGCK</sequence>
<gene>
    <name evidence="3" type="ORF">LTR09_012604</name>
</gene>
<comment type="caution">
    <text evidence="3">The sequence shown here is derived from an EMBL/GenBank/DDBJ whole genome shotgun (WGS) entry which is preliminary data.</text>
</comment>
<dbReference type="GO" id="GO:0047657">
    <property type="term" value="F:alpha-1,3-glucan synthase activity"/>
    <property type="evidence" value="ECO:0007669"/>
    <property type="project" value="TreeGrafter"/>
</dbReference>
<evidence type="ECO:0000313" key="3">
    <source>
        <dbReference type="EMBL" id="KAK3045873.1"/>
    </source>
</evidence>
<dbReference type="AlphaFoldDB" id="A0AAJ0D9T0"/>
<feature type="domain" description="Cell wall alpha-1,3-glucan synthase Mok11-14/Ags1-like transmembrane" evidence="2">
    <location>
        <begin position="2"/>
        <end position="318"/>
    </location>
</feature>
<reference evidence="3" key="1">
    <citation type="submission" date="2023-04" db="EMBL/GenBank/DDBJ databases">
        <title>Black Yeasts Isolated from many extreme environments.</title>
        <authorList>
            <person name="Coleine C."/>
            <person name="Stajich J.E."/>
            <person name="Selbmann L."/>
        </authorList>
    </citation>
    <scope>NUCLEOTIDE SEQUENCE</scope>
    <source>
        <strain evidence="3">CCFEE 5312</strain>
    </source>
</reference>
<feature type="transmembrane region" description="Helical" evidence="1">
    <location>
        <begin position="39"/>
        <end position="59"/>
    </location>
</feature>
<dbReference type="EMBL" id="JAWDJX010000140">
    <property type="protein sequence ID" value="KAK3045873.1"/>
    <property type="molecule type" value="Genomic_DNA"/>
</dbReference>
<keyword evidence="4" id="KW-1185">Reference proteome</keyword>
<keyword evidence="1" id="KW-1133">Transmembrane helix</keyword>
<dbReference type="GO" id="GO:0070600">
    <property type="term" value="P:fungal-type cell wall (1-&gt;3)-alpha-glucan biosynthetic process"/>
    <property type="evidence" value="ECO:0007669"/>
    <property type="project" value="TreeGrafter"/>
</dbReference>
<keyword evidence="1" id="KW-0812">Transmembrane</keyword>
<accession>A0AAJ0D9T0</accession>
<dbReference type="InterPro" id="IPR058654">
    <property type="entry name" value="Mok11-14/Ags1-like_TM"/>
</dbReference>
<feature type="transmembrane region" description="Helical" evidence="1">
    <location>
        <begin position="195"/>
        <end position="217"/>
    </location>
</feature>
<name>A0AAJ0D9T0_9PEZI</name>
<feature type="transmembrane region" description="Helical" evidence="1">
    <location>
        <begin position="224"/>
        <end position="240"/>
    </location>
</feature>
<feature type="transmembrane region" description="Helical" evidence="1">
    <location>
        <begin position="71"/>
        <end position="93"/>
    </location>
</feature>
<dbReference type="Pfam" id="PF26127">
    <property type="entry name" value="12TM_Mok13"/>
    <property type="match status" value="1"/>
</dbReference>
<dbReference type="PANTHER" id="PTHR47182:SF2">
    <property type="entry name" value="CELL WALL ALPHA-1,3-GLUCAN SYNTHASE AGS1"/>
    <property type="match status" value="1"/>
</dbReference>
<evidence type="ECO:0000256" key="1">
    <source>
        <dbReference type="SAM" id="Phobius"/>
    </source>
</evidence>
<feature type="transmembrane region" description="Helical" evidence="1">
    <location>
        <begin position="155"/>
        <end position="175"/>
    </location>
</feature>
<organism evidence="3 4">
    <name type="scientific">Extremus antarcticus</name>
    <dbReference type="NCBI Taxonomy" id="702011"/>
    <lineage>
        <taxon>Eukaryota</taxon>
        <taxon>Fungi</taxon>
        <taxon>Dikarya</taxon>
        <taxon>Ascomycota</taxon>
        <taxon>Pezizomycotina</taxon>
        <taxon>Dothideomycetes</taxon>
        <taxon>Dothideomycetidae</taxon>
        <taxon>Mycosphaerellales</taxon>
        <taxon>Extremaceae</taxon>
        <taxon>Extremus</taxon>
    </lineage>
</organism>
<evidence type="ECO:0000313" key="4">
    <source>
        <dbReference type="Proteomes" id="UP001271007"/>
    </source>
</evidence>
<feature type="transmembrane region" description="Helical" evidence="1">
    <location>
        <begin position="113"/>
        <end position="134"/>
    </location>
</feature>
<dbReference type="GO" id="GO:0009277">
    <property type="term" value="C:fungal-type cell wall"/>
    <property type="evidence" value="ECO:0007669"/>
    <property type="project" value="TreeGrafter"/>
</dbReference>